<dbReference type="Gene3D" id="1.10.620.20">
    <property type="entry name" value="Ribonucleotide Reductase, subunit A"/>
    <property type="match status" value="1"/>
</dbReference>
<organism evidence="2 3">
    <name type="scientific">Melioribacter roseus (strain DSM 23840 / JCM 17771 / VKM B-2668 / P3M-2)</name>
    <dbReference type="NCBI Taxonomy" id="1191523"/>
    <lineage>
        <taxon>Bacteria</taxon>
        <taxon>Pseudomonadati</taxon>
        <taxon>Ignavibacteriota</taxon>
        <taxon>Ignavibacteria</taxon>
        <taxon>Ignavibacteriales</taxon>
        <taxon>Melioribacteraceae</taxon>
        <taxon>Melioribacter</taxon>
    </lineage>
</organism>
<dbReference type="STRING" id="1191523.MROS_0798"/>
<protein>
    <recommendedName>
        <fullName evidence="1">YHS domain-containing protein</fullName>
    </recommendedName>
</protein>
<dbReference type="Pfam" id="PF04945">
    <property type="entry name" value="YHS"/>
    <property type="match status" value="1"/>
</dbReference>
<dbReference type="HOGENOM" id="CLU_185152_2_0_10"/>
<reference evidence="2 3" key="1">
    <citation type="journal article" date="2013" name="PLoS ONE">
        <title>Genomic analysis of Melioribacter roseus, facultatively anaerobic organotrophic bacterium representing a novel deep lineage within Bacteriodetes/Chlorobi group.</title>
        <authorList>
            <person name="Kadnikov V.V."/>
            <person name="Mardanov A.V."/>
            <person name="Podosokorskaya O.A."/>
            <person name="Gavrilov S.N."/>
            <person name="Kublanov I.V."/>
            <person name="Beletsky A.V."/>
            <person name="Bonch-Osmolovskaya E.A."/>
            <person name="Ravin N.V."/>
        </authorList>
    </citation>
    <scope>NUCLEOTIDE SEQUENCE [LARGE SCALE GENOMIC DNA]</scope>
    <source>
        <strain evidence="3">JCM 17771 / P3M-2</strain>
    </source>
</reference>
<dbReference type="OrthoDB" id="678327at2"/>
<dbReference type="eggNOG" id="COG3350">
    <property type="taxonomic scope" value="Bacteria"/>
</dbReference>
<gene>
    <name evidence="2" type="ordered locus">MROS_0798</name>
</gene>
<dbReference type="SUPFAM" id="SSF47240">
    <property type="entry name" value="Ferritin-like"/>
    <property type="match status" value="1"/>
</dbReference>
<keyword evidence="3" id="KW-1185">Reference proteome</keyword>
<dbReference type="InterPro" id="IPR007029">
    <property type="entry name" value="YHS_dom"/>
</dbReference>
<evidence type="ECO:0000313" key="3">
    <source>
        <dbReference type="Proteomes" id="UP000009011"/>
    </source>
</evidence>
<evidence type="ECO:0000313" key="2">
    <source>
        <dbReference type="EMBL" id="AFN74039.1"/>
    </source>
</evidence>
<evidence type="ECO:0000259" key="1">
    <source>
        <dbReference type="Pfam" id="PF04945"/>
    </source>
</evidence>
<name>I6ZPS1_MELRP</name>
<dbReference type="InterPro" id="IPR009078">
    <property type="entry name" value="Ferritin-like_SF"/>
</dbReference>
<accession>I6ZPS1</accession>
<dbReference type="Proteomes" id="UP000009011">
    <property type="component" value="Chromosome"/>
</dbReference>
<dbReference type="KEGG" id="mro:MROS_0798"/>
<dbReference type="AlphaFoldDB" id="I6ZPS1"/>
<dbReference type="GO" id="GO:0016491">
    <property type="term" value="F:oxidoreductase activity"/>
    <property type="evidence" value="ECO:0007669"/>
    <property type="project" value="InterPro"/>
</dbReference>
<sequence>MDGKANKNNSGKFIADPVCGIVIHNILLAQESVYKGKTYFFCSETCKAKFDLSPEKYIKIKNKEKRQQ</sequence>
<feature type="domain" description="YHS" evidence="1">
    <location>
        <begin position="14"/>
        <end position="58"/>
    </location>
</feature>
<dbReference type="EMBL" id="CP003557">
    <property type="protein sequence ID" value="AFN74039.1"/>
    <property type="molecule type" value="Genomic_DNA"/>
</dbReference>
<proteinExistence type="predicted"/>
<dbReference type="RefSeq" id="WP_014855475.1">
    <property type="nucleotide sequence ID" value="NC_018178.1"/>
</dbReference>
<dbReference type="InterPro" id="IPR012348">
    <property type="entry name" value="RNR-like"/>
</dbReference>